<dbReference type="SUPFAM" id="SSF56529">
    <property type="entry name" value="FAH"/>
    <property type="match status" value="1"/>
</dbReference>
<dbReference type="OrthoDB" id="2273115at2"/>
<accession>A0A2Z3RVM5</accession>
<dbReference type="EMBL" id="CP023994">
    <property type="protein sequence ID" value="AWR20681.1"/>
    <property type="molecule type" value="Genomic_DNA"/>
</dbReference>
<dbReference type="PANTHER" id="PTHR43211:SF1">
    <property type="entry name" value="BLL6422 PROTEIN"/>
    <property type="match status" value="1"/>
</dbReference>
<evidence type="ECO:0000313" key="3">
    <source>
        <dbReference type="Proteomes" id="UP000246894"/>
    </source>
</evidence>
<dbReference type="Pfam" id="PF01557">
    <property type="entry name" value="FAA_hydrolase"/>
    <property type="match status" value="1"/>
</dbReference>
<organism evidence="2 3">
    <name type="scientific">Aurantimicrobium photophilum</name>
    <dbReference type="NCBI Taxonomy" id="1987356"/>
    <lineage>
        <taxon>Bacteria</taxon>
        <taxon>Bacillati</taxon>
        <taxon>Actinomycetota</taxon>
        <taxon>Actinomycetes</taxon>
        <taxon>Micrococcales</taxon>
        <taxon>Microbacteriaceae</taxon>
        <taxon>Aurantimicrobium</taxon>
    </lineage>
</organism>
<dbReference type="KEGG" id="aum:AURMO_00056"/>
<dbReference type="Proteomes" id="UP000246894">
    <property type="component" value="Chromosome"/>
</dbReference>
<gene>
    <name evidence="2" type="ORF">AURMO_00056</name>
</gene>
<sequence length="320" mass="35679">MRIARYQHNGFPHLGVIRDGKILSLQTNLTLLEVLALPRRERDYLEGQAGKYFRAPADSVKYLTPVEPRAMRDFLSFEAHVAGMKKSFDGDGTIPDAWFEAPGFYFMNPWATSGSTDDIPMPPLTKRLDFELEMAVVILKEARDVSVEEAGDYIAGYCIFNDWSARDIQANEMKVGLGPNKGKDFNNTFGPWITTPDELEQYRDGDRYDLEMVVKVNGVEYGRDSCKNMSWSFEELISHASRGTVVGAGDVLASGTAGMGAMSEHWSRSKQNETPAPLQVGDVVEMTIEGLGMLCNTVTECVSPGHTVPRARRTYSEDRL</sequence>
<dbReference type="AlphaFoldDB" id="A0A2Z3RVM5"/>
<dbReference type="GO" id="GO:0050385">
    <property type="term" value="F:ureidoglycolate lyase activity"/>
    <property type="evidence" value="ECO:0007669"/>
    <property type="project" value="UniProtKB-EC"/>
</dbReference>
<dbReference type="RefSeq" id="WP_110232616.1">
    <property type="nucleotide sequence ID" value="NZ_CP023994.1"/>
</dbReference>
<dbReference type="Gene3D" id="3.90.850.10">
    <property type="entry name" value="Fumarylacetoacetase-like, C-terminal domain"/>
    <property type="match status" value="1"/>
</dbReference>
<proteinExistence type="predicted"/>
<dbReference type="InterPro" id="IPR011234">
    <property type="entry name" value="Fumarylacetoacetase-like_C"/>
</dbReference>
<keyword evidence="2" id="KW-0456">Lyase</keyword>
<keyword evidence="3" id="KW-1185">Reference proteome</keyword>
<feature type="domain" description="Fumarylacetoacetase-like C-terminal" evidence="1">
    <location>
        <begin position="72"/>
        <end position="298"/>
    </location>
</feature>
<protein>
    <submittedName>
        <fullName evidence="2">Ureidoglycolate lyase</fullName>
        <ecNumber evidence="2">4.3.2.3</ecNumber>
    </submittedName>
</protein>
<dbReference type="PANTHER" id="PTHR43211">
    <property type="entry name" value="FUMARYLACETOACETATE HYDROLASE"/>
    <property type="match status" value="1"/>
</dbReference>
<evidence type="ECO:0000313" key="2">
    <source>
        <dbReference type="EMBL" id="AWR20681.1"/>
    </source>
</evidence>
<name>A0A2Z3RVM5_9MICO</name>
<dbReference type="InterPro" id="IPR036663">
    <property type="entry name" value="Fumarylacetoacetase_C_sf"/>
</dbReference>
<reference evidence="2 3" key="1">
    <citation type="submission" date="2017-10" db="EMBL/GenBank/DDBJ databases">
        <title>Genome of an Actinobacterium that displays light-enhanced growth.</title>
        <authorList>
            <person name="Maresca J.A."/>
            <person name="Hempel P."/>
            <person name="Shevchenko O."/>
            <person name="Miller K.J."/>
            <person name="Hahn M.W."/>
        </authorList>
    </citation>
    <scope>NUCLEOTIDE SEQUENCE [LARGE SCALE GENOMIC DNA]</scope>
    <source>
        <strain evidence="2 3">MWH-Mo1</strain>
    </source>
</reference>
<dbReference type="EC" id="4.3.2.3" evidence="2"/>
<evidence type="ECO:0000259" key="1">
    <source>
        <dbReference type="Pfam" id="PF01557"/>
    </source>
</evidence>